<keyword evidence="2" id="KW-1185">Reference proteome</keyword>
<dbReference type="PROSITE" id="PS51257">
    <property type="entry name" value="PROKAR_LIPOPROTEIN"/>
    <property type="match status" value="1"/>
</dbReference>
<dbReference type="RefSeq" id="WP_144333463.1">
    <property type="nucleotide sequence ID" value="NZ_VLPL01000005.1"/>
</dbReference>
<reference evidence="1 2" key="1">
    <citation type="submission" date="2019-07" db="EMBL/GenBank/DDBJ databases">
        <authorList>
            <person name="Huq M.A."/>
        </authorList>
    </citation>
    <scope>NUCLEOTIDE SEQUENCE [LARGE SCALE GENOMIC DNA]</scope>
    <source>
        <strain evidence="1 2">MAH-3</strain>
    </source>
</reference>
<dbReference type="AlphaFoldDB" id="A0A556MRF3"/>
<proteinExistence type="predicted"/>
<dbReference type="OrthoDB" id="9553573at2"/>
<gene>
    <name evidence="1" type="ORF">FO442_12145</name>
</gene>
<dbReference type="EMBL" id="VLPL01000005">
    <property type="protein sequence ID" value="TSJ42510.1"/>
    <property type="molecule type" value="Genomic_DNA"/>
</dbReference>
<name>A0A556MRF3_9FLAO</name>
<comment type="caution">
    <text evidence="1">The sequence shown here is derived from an EMBL/GenBank/DDBJ whole genome shotgun (WGS) entry which is preliminary data.</text>
</comment>
<sequence>MKNLVGVVIVLSLVGGMVSCGAEEQEEKAPVGVDQKTPEYKAYDLVQNLQIVKDLKASAEAKNQTISLQLSKDLLNGKNGYYWFQVVQHVGTAKLVKMNVKVRENTFKVTILDDDNGADLSPEEYEAKYPVK</sequence>
<evidence type="ECO:0000313" key="2">
    <source>
        <dbReference type="Proteomes" id="UP000316008"/>
    </source>
</evidence>
<protein>
    <submittedName>
        <fullName evidence="1">Uncharacterized protein</fullName>
    </submittedName>
</protein>
<dbReference type="Proteomes" id="UP000316008">
    <property type="component" value="Unassembled WGS sequence"/>
</dbReference>
<organism evidence="1 2">
    <name type="scientific">Fluviicola chungangensis</name>
    <dbReference type="NCBI Taxonomy" id="2597671"/>
    <lineage>
        <taxon>Bacteria</taxon>
        <taxon>Pseudomonadati</taxon>
        <taxon>Bacteroidota</taxon>
        <taxon>Flavobacteriia</taxon>
        <taxon>Flavobacteriales</taxon>
        <taxon>Crocinitomicaceae</taxon>
        <taxon>Fluviicola</taxon>
    </lineage>
</organism>
<evidence type="ECO:0000313" key="1">
    <source>
        <dbReference type="EMBL" id="TSJ42510.1"/>
    </source>
</evidence>
<accession>A0A556MRF3</accession>